<evidence type="ECO:0000256" key="1">
    <source>
        <dbReference type="SAM" id="MobiDB-lite"/>
    </source>
</evidence>
<reference evidence="2" key="1">
    <citation type="submission" date="2023-04" db="EMBL/GenBank/DDBJ databases">
        <title>Black Yeasts Isolated from many extreme environments.</title>
        <authorList>
            <person name="Coleine C."/>
            <person name="Stajich J.E."/>
            <person name="Selbmann L."/>
        </authorList>
    </citation>
    <scope>NUCLEOTIDE SEQUENCE</scope>
    <source>
        <strain evidence="2">CCFEE 5312</strain>
    </source>
</reference>
<organism evidence="2 3">
    <name type="scientific">Extremus antarcticus</name>
    <dbReference type="NCBI Taxonomy" id="702011"/>
    <lineage>
        <taxon>Eukaryota</taxon>
        <taxon>Fungi</taxon>
        <taxon>Dikarya</taxon>
        <taxon>Ascomycota</taxon>
        <taxon>Pezizomycotina</taxon>
        <taxon>Dothideomycetes</taxon>
        <taxon>Dothideomycetidae</taxon>
        <taxon>Mycosphaerellales</taxon>
        <taxon>Extremaceae</taxon>
        <taxon>Extremus</taxon>
    </lineage>
</organism>
<comment type="caution">
    <text evidence="2">The sequence shown here is derived from an EMBL/GenBank/DDBJ whole genome shotgun (WGS) entry which is preliminary data.</text>
</comment>
<feature type="region of interest" description="Disordered" evidence="1">
    <location>
        <begin position="148"/>
        <end position="208"/>
    </location>
</feature>
<proteinExistence type="predicted"/>
<feature type="region of interest" description="Disordered" evidence="1">
    <location>
        <begin position="1"/>
        <end position="22"/>
    </location>
</feature>
<sequence length="261" mass="28993">MSDDDMDIDGDASSTYSFDMGSIAESDRSVPASLASHPRQIDDVDIAKTIYLKQMKVGAEDRIPFQRAHLWNSFKTTINRRYHPSADGPPLCYGDERPTGLELVPDDEGLTSEHREVGVIVGEEPSRWLPTGKAGRPNDPKADAIREALPRNNQRHRESTIGRNCRREAARNKDDPTATLPTTNRGIRTPSDDLAASTSPQAKDEDITTDASVAQLGEGNQRLAERNERLMIDLEDEREREQRAHAGQRRRTDASNKAPPG</sequence>
<dbReference type="Proteomes" id="UP001271007">
    <property type="component" value="Unassembled WGS sequence"/>
</dbReference>
<feature type="compositionally biased region" description="Basic and acidic residues" evidence="1">
    <location>
        <begin position="148"/>
        <end position="176"/>
    </location>
</feature>
<protein>
    <submittedName>
        <fullName evidence="2">Uncharacterized protein</fullName>
    </submittedName>
</protein>
<feature type="compositionally biased region" description="Basic and acidic residues" evidence="1">
    <location>
        <begin position="232"/>
        <end position="254"/>
    </location>
</feature>
<evidence type="ECO:0000313" key="2">
    <source>
        <dbReference type="EMBL" id="KAK3048389.1"/>
    </source>
</evidence>
<feature type="region of interest" description="Disordered" evidence="1">
    <location>
        <begin position="232"/>
        <end position="261"/>
    </location>
</feature>
<accession>A0AAJ0DDZ0</accession>
<gene>
    <name evidence="2" type="ORF">LTR09_010220</name>
</gene>
<dbReference type="EMBL" id="JAWDJX010000049">
    <property type="protein sequence ID" value="KAK3048389.1"/>
    <property type="molecule type" value="Genomic_DNA"/>
</dbReference>
<name>A0AAJ0DDZ0_9PEZI</name>
<dbReference type="AlphaFoldDB" id="A0AAJ0DDZ0"/>
<evidence type="ECO:0000313" key="3">
    <source>
        <dbReference type="Proteomes" id="UP001271007"/>
    </source>
</evidence>
<keyword evidence="3" id="KW-1185">Reference proteome</keyword>
<feature type="compositionally biased region" description="Acidic residues" evidence="1">
    <location>
        <begin position="1"/>
        <end position="10"/>
    </location>
</feature>